<name>A0A2Z6AY62_9BACT</name>
<dbReference type="InterPro" id="IPR013974">
    <property type="entry name" value="SAF"/>
</dbReference>
<keyword evidence="1" id="KW-1133">Transmembrane helix</keyword>
<dbReference type="RefSeq" id="WP_126377962.1">
    <property type="nucleotide sequence ID" value="NZ_AP017378.1"/>
</dbReference>
<gene>
    <name evidence="3" type="primary">cpaB</name>
    <name evidence="3" type="ORF">DFE_1394</name>
</gene>
<dbReference type="KEGG" id="dfl:DFE_1394"/>
<dbReference type="InterPro" id="IPR031571">
    <property type="entry name" value="RcpC_dom"/>
</dbReference>
<evidence type="ECO:0000259" key="2">
    <source>
        <dbReference type="SMART" id="SM00858"/>
    </source>
</evidence>
<evidence type="ECO:0000256" key="1">
    <source>
        <dbReference type="SAM" id="Phobius"/>
    </source>
</evidence>
<organism evidence="3 4">
    <name type="scientific">Desulfovibrio ferrophilus</name>
    <dbReference type="NCBI Taxonomy" id="241368"/>
    <lineage>
        <taxon>Bacteria</taxon>
        <taxon>Pseudomonadati</taxon>
        <taxon>Thermodesulfobacteriota</taxon>
        <taxon>Desulfovibrionia</taxon>
        <taxon>Desulfovibrionales</taxon>
        <taxon>Desulfovibrionaceae</taxon>
        <taxon>Desulfovibrio</taxon>
    </lineage>
</organism>
<keyword evidence="1" id="KW-0472">Membrane</keyword>
<proteinExistence type="predicted"/>
<keyword evidence="4" id="KW-1185">Reference proteome</keyword>
<dbReference type="AlphaFoldDB" id="A0A2Z6AY62"/>
<dbReference type="Proteomes" id="UP000269883">
    <property type="component" value="Chromosome"/>
</dbReference>
<protein>
    <submittedName>
        <fullName evidence="3">Flp pilus assembly protein CpaB</fullName>
    </submittedName>
</protein>
<dbReference type="OrthoDB" id="9788329at2"/>
<feature type="domain" description="SAF" evidence="2">
    <location>
        <begin position="43"/>
        <end position="105"/>
    </location>
</feature>
<dbReference type="EMBL" id="AP017378">
    <property type="protein sequence ID" value="BBD08120.1"/>
    <property type="molecule type" value="Genomic_DNA"/>
</dbReference>
<accession>A0A2Z6AY62</accession>
<dbReference type="CDD" id="cd11614">
    <property type="entry name" value="SAF_CpaB_FlgA_like"/>
    <property type="match status" value="1"/>
</dbReference>
<dbReference type="Pfam" id="PF16976">
    <property type="entry name" value="RcpC"/>
    <property type="match status" value="1"/>
</dbReference>
<reference evidence="3 4" key="1">
    <citation type="journal article" date="2018" name="Sci. Adv.">
        <title>Multi-heme cytochromes provide a pathway for survival in energy-limited environments.</title>
        <authorList>
            <person name="Deng X."/>
            <person name="Dohmae N."/>
            <person name="Nealson K.H."/>
            <person name="Hashimoto K."/>
            <person name="Okamoto A."/>
        </authorList>
    </citation>
    <scope>NUCLEOTIDE SEQUENCE [LARGE SCALE GENOMIC DNA]</scope>
    <source>
        <strain evidence="3 4">IS5</strain>
    </source>
</reference>
<dbReference type="Pfam" id="PF08666">
    <property type="entry name" value="SAF"/>
    <property type="match status" value="1"/>
</dbReference>
<feature type="transmembrane region" description="Helical" evidence="1">
    <location>
        <begin position="6"/>
        <end position="24"/>
    </location>
</feature>
<sequence>MRKTAVIQIVIALVLSLIAGVLVFKWMNARLGAKQQEDASSQVTIIVAAKDIAKGEKLTEELLKQARFLKENAPSGTYAEVESLTNRVAAFPIGEGEAITASRLVSDEAFSGVSTLIAPGKRAVAVKGNKVLGLSGFIRPGNHVDVLVTMDIQDKNKDEYSFSKTVLEDIKVIATGTELEPEGDDGETSSMDTYTLELSSEESEKLALAASRGTLHFALRNPADVKDVRTEGIDVPKLMSSLKQPKGKSGKPKYVGVEVITGTSRKTVRFARHD</sequence>
<dbReference type="SMART" id="SM00858">
    <property type="entry name" value="SAF"/>
    <property type="match status" value="1"/>
</dbReference>
<dbReference type="InterPro" id="IPR017592">
    <property type="entry name" value="Pilus_assmbl_Flp-typ_CpaB"/>
</dbReference>
<evidence type="ECO:0000313" key="4">
    <source>
        <dbReference type="Proteomes" id="UP000269883"/>
    </source>
</evidence>
<evidence type="ECO:0000313" key="3">
    <source>
        <dbReference type="EMBL" id="BBD08120.1"/>
    </source>
</evidence>
<keyword evidence="1" id="KW-0812">Transmembrane</keyword>
<dbReference type="NCBIfam" id="TIGR03177">
    <property type="entry name" value="pilus_cpaB"/>
    <property type="match status" value="1"/>
</dbReference>